<evidence type="ECO:0000256" key="6">
    <source>
        <dbReference type="ARBA" id="ARBA00023136"/>
    </source>
</evidence>
<keyword evidence="3" id="KW-1003">Cell membrane</keyword>
<dbReference type="InterPro" id="IPR035906">
    <property type="entry name" value="MetI-like_sf"/>
</dbReference>
<dbReference type="EMBL" id="BRLB01000005">
    <property type="protein sequence ID" value="GKX29747.1"/>
    <property type="molecule type" value="Genomic_DNA"/>
</dbReference>
<keyword evidence="2 7" id="KW-0813">Transport</keyword>
<dbReference type="PANTHER" id="PTHR43227">
    <property type="entry name" value="BLL4140 PROTEIN"/>
    <property type="match status" value="1"/>
</dbReference>
<proteinExistence type="inferred from homology"/>
<evidence type="ECO:0000256" key="2">
    <source>
        <dbReference type="ARBA" id="ARBA00022448"/>
    </source>
</evidence>
<keyword evidence="6 7" id="KW-0472">Membrane</keyword>
<feature type="transmembrane region" description="Helical" evidence="7">
    <location>
        <begin position="136"/>
        <end position="162"/>
    </location>
</feature>
<evidence type="ECO:0000313" key="10">
    <source>
        <dbReference type="Proteomes" id="UP001144256"/>
    </source>
</evidence>
<evidence type="ECO:0000256" key="7">
    <source>
        <dbReference type="RuleBase" id="RU363032"/>
    </source>
</evidence>
<reference evidence="9" key="1">
    <citation type="submission" date="2022-06" db="EMBL/GenBank/DDBJ databases">
        <title>Vallitalea longa sp. nov., an anaerobic bacterium isolated from marine sediment.</title>
        <authorList>
            <person name="Hirano S."/>
            <person name="Terahara T."/>
            <person name="Mori K."/>
            <person name="Hamada M."/>
            <person name="Matsumoto R."/>
            <person name="Kobayashi T."/>
        </authorList>
    </citation>
    <scope>NUCLEOTIDE SEQUENCE</scope>
    <source>
        <strain evidence="9">SH18-1</strain>
    </source>
</reference>
<dbReference type="GO" id="GO:0055085">
    <property type="term" value="P:transmembrane transport"/>
    <property type="evidence" value="ECO:0007669"/>
    <property type="project" value="InterPro"/>
</dbReference>
<sequence length="319" mass="35820">MSKTSKALPINNRSYVKSSSKFSKRFRRDWDLFLLLLPGLIWYIMFAYKPMIGLRTAFYDFNIFKGFSGSTFVGLDNFIQFIQGADFTRTVTNTLMIAFWQLVICFPIPIILAIAVTEMKNKVVSKITQTATFLPYFISIVVVCGMTINFLSPSTGVINFILQKLGFEPIYFMVKPEYFRGVYTTMTLWKTAGFSAIVYIAAIMGIDQQLYEAAKVDGAGKWKQIKHVTIPGILPIVVVMLVLNIGKMVKVGYEAILLLYKPTTYSTGDVIATYVYRTGIQNGNYGLATAAGLFEAFVALILVVLANKISKRLSETSLW</sequence>
<comment type="subcellular location">
    <subcellularLocation>
        <location evidence="1 7">Cell membrane</location>
        <topology evidence="1 7">Multi-pass membrane protein</topology>
    </subcellularLocation>
</comment>
<feature type="transmembrane region" description="Helical" evidence="7">
    <location>
        <begin position="285"/>
        <end position="306"/>
    </location>
</feature>
<comment type="caution">
    <text evidence="9">The sequence shown here is derived from an EMBL/GenBank/DDBJ whole genome shotgun (WGS) entry which is preliminary data.</text>
</comment>
<dbReference type="PANTHER" id="PTHR43227:SF11">
    <property type="entry name" value="BLL4140 PROTEIN"/>
    <property type="match status" value="1"/>
</dbReference>
<dbReference type="AlphaFoldDB" id="A0A9W6DFR6"/>
<dbReference type="Gene3D" id="1.10.3720.10">
    <property type="entry name" value="MetI-like"/>
    <property type="match status" value="1"/>
</dbReference>
<evidence type="ECO:0000313" key="9">
    <source>
        <dbReference type="EMBL" id="GKX29747.1"/>
    </source>
</evidence>
<feature type="domain" description="ABC transmembrane type-1" evidence="8">
    <location>
        <begin position="91"/>
        <end position="306"/>
    </location>
</feature>
<feature type="transmembrane region" description="Helical" evidence="7">
    <location>
        <begin position="182"/>
        <end position="206"/>
    </location>
</feature>
<dbReference type="PROSITE" id="PS50928">
    <property type="entry name" value="ABC_TM1"/>
    <property type="match status" value="1"/>
</dbReference>
<dbReference type="RefSeq" id="WP_281815404.1">
    <property type="nucleotide sequence ID" value="NZ_BRLB01000005.1"/>
</dbReference>
<dbReference type="InterPro" id="IPR000515">
    <property type="entry name" value="MetI-like"/>
</dbReference>
<dbReference type="GO" id="GO:0005886">
    <property type="term" value="C:plasma membrane"/>
    <property type="evidence" value="ECO:0007669"/>
    <property type="project" value="UniProtKB-SubCell"/>
</dbReference>
<comment type="similarity">
    <text evidence="7">Belongs to the binding-protein-dependent transport system permease family.</text>
</comment>
<name>A0A9W6DFR6_9FIRM</name>
<feature type="transmembrane region" description="Helical" evidence="7">
    <location>
        <begin position="97"/>
        <end position="116"/>
    </location>
</feature>
<feature type="transmembrane region" description="Helical" evidence="7">
    <location>
        <begin position="30"/>
        <end position="48"/>
    </location>
</feature>
<evidence type="ECO:0000256" key="5">
    <source>
        <dbReference type="ARBA" id="ARBA00022989"/>
    </source>
</evidence>
<accession>A0A9W6DFR6</accession>
<keyword evidence="10" id="KW-1185">Reference proteome</keyword>
<keyword evidence="4 7" id="KW-0812">Transmembrane</keyword>
<dbReference type="InterPro" id="IPR050809">
    <property type="entry name" value="UgpAE/MalFG_permease"/>
</dbReference>
<dbReference type="Pfam" id="PF00528">
    <property type="entry name" value="BPD_transp_1"/>
    <property type="match status" value="1"/>
</dbReference>
<evidence type="ECO:0000256" key="4">
    <source>
        <dbReference type="ARBA" id="ARBA00022692"/>
    </source>
</evidence>
<protein>
    <submittedName>
        <fullName evidence="9">Sugar ABC transporter permease</fullName>
    </submittedName>
</protein>
<organism evidence="9 10">
    <name type="scientific">Vallitalea longa</name>
    <dbReference type="NCBI Taxonomy" id="2936439"/>
    <lineage>
        <taxon>Bacteria</taxon>
        <taxon>Bacillati</taxon>
        <taxon>Bacillota</taxon>
        <taxon>Clostridia</taxon>
        <taxon>Lachnospirales</taxon>
        <taxon>Vallitaleaceae</taxon>
        <taxon>Vallitalea</taxon>
    </lineage>
</organism>
<dbReference type="Proteomes" id="UP001144256">
    <property type="component" value="Unassembled WGS sequence"/>
</dbReference>
<keyword evidence="5 7" id="KW-1133">Transmembrane helix</keyword>
<evidence type="ECO:0000256" key="1">
    <source>
        <dbReference type="ARBA" id="ARBA00004651"/>
    </source>
</evidence>
<dbReference type="CDD" id="cd06261">
    <property type="entry name" value="TM_PBP2"/>
    <property type="match status" value="1"/>
</dbReference>
<evidence type="ECO:0000259" key="8">
    <source>
        <dbReference type="PROSITE" id="PS50928"/>
    </source>
</evidence>
<gene>
    <name evidence="9" type="ORF">SH1V18_22270</name>
</gene>
<dbReference type="SUPFAM" id="SSF161098">
    <property type="entry name" value="MetI-like"/>
    <property type="match status" value="1"/>
</dbReference>
<feature type="transmembrane region" description="Helical" evidence="7">
    <location>
        <begin position="227"/>
        <end position="245"/>
    </location>
</feature>
<evidence type="ECO:0000256" key="3">
    <source>
        <dbReference type="ARBA" id="ARBA00022475"/>
    </source>
</evidence>